<comment type="caution">
    <text evidence="3">The sequence shown here is derived from an EMBL/GenBank/DDBJ whole genome shotgun (WGS) entry which is preliminary data.</text>
</comment>
<evidence type="ECO:0000313" key="4">
    <source>
        <dbReference type="Proteomes" id="UP000215335"/>
    </source>
</evidence>
<protein>
    <submittedName>
        <fullName evidence="3">Uncharacterized protein</fullName>
    </submittedName>
</protein>
<organism evidence="3 4">
    <name type="scientific">Trichomalopsis sarcophagae</name>
    <dbReference type="NCBI Taxonomy" id="543379"/>
    <lineage>
        <taxon>Eukaryota</taxon>
        <taxon>Metazoa</taxon>
        <taxon>Ecdysozoa</taxon>
        <taxon>Arthropoda</taxon>
        <taxon>Hexapoda</taxon>
        <taxon>Insecta</taxon>
        <taxon>Pterygota</taxon>
        <taxon>Neoptera</taxon>
        <taxon>Endopterygota</taxon>
        <taxon>Hymenoptera</taxon>
        <taxon>Apocrita</taxon>
        <taxon>Proctotrupomorpha</taxon>
        <taxon>Chalcidoidea</taxon>
        <taxon>Pteromalidae</taxon>
        <taxon>Pteromalinae</taxon>
        <taxon>Trichomalopsis</taxon>
    </lineage>
</organism>
<feature type="compositionally biased region" description="Polar residues" evidence="2">
    <location>
        <begin position="267"/>
        <end position="277"/>
    </location>
</feature>
<feature type="compositionally biased region" description="Acidic residues" evidence="2">
    <location>
        <begin position="231"/>
        <end position="243"/>
    </location>
</feature>
<feature type="region of interest" description="Disordered" evidence="2">
    <location>
        <begin position="170"/>
        <end position="328"/>
    </location>
</feature>
<dbReference type="EMBL" id="NNAY01001927">
    <property type="protein sequence ID" value="OXU22534.1"/>
    <property type="molecule type" value="Genomic_DNA"/>
</dbReference>
<dbReference type="Proteomes" id="UP000215335">
    <property type="component" value="Unassembled WGS sequence"/>
</dbReference>
<sequence>MVVVVVVMRIAEQQQVVMVPLYNQAEEGIHSALLRIALRLSNESVLIRRRCNLFWRRRVRRMGAVELKREFWKLLRCCGPRKISVLYSTVFRKSTFAVRCAAEFAIGENINHLPVLQRMLDSYEENNAFNRLLTDINCDEEEEDNENEEEEEDNVDAMELASDEGVFLSENGEQQQQQPEKQQQQQLVHPQQAEPADANVQQQQPPEDQQAAYVQAPAVDEAAEEQAQMDAEIEEEEEEEEDNSTIGSASYAADESDIATQIGGGINESSTIDSSDGNVIEEEEEPETDEEEEESINGEGEEDETAEEEESHRDDEEMDVKQNEDIRPPGERFIIHGHETHYVAKYRLNGRRLLLKIRSPPRKILILSFG</sequence>
<gene>
    <name evidence="3" type="ORF">TSAR_000840</name>
</gene>
<name>A0A232EVZ6_9HYME</name>
<feature type="compositionally biased region" description="Low complexity" evidence="2">
    <location>
        <begin position="173"/>
        <end position="230"/>
    </location>
</feature>
<evidence type="ECO:0000256" key="2">
    <source>
        <dbReference type="SAM" id="MobiDB-lite"/>
    </source>
</evidence>
<keyword evidence="1" id="KW-0175">Coiled coil</keyword>
<accession>A0A232EVZ6</accession>
<evidence type="ECO:0000256" key="1">
    <source>
        <dbReference type="SAM" id="Coils"/>
    </source>
</evidence>
<feature type="compositionally biased region" description="Basic and acidic residues" evidence="2">
    <location>
        <begin position="310"/>
        <end position="328"/>
    </location>
</feature>
<dbReference type="AlphaFoldDB" id="A0A232EVZ6"/>
<evidence type="ECO:0000313" key="3">
    <source>
        <dbReference type="EMBL" id="OXU22534.1"/>
    </source>
</evidence>
<reference evidence="3 4" key="1">
    <citation type="journal article" date="2017" name="Curr. Biol.">
        <title>The Evolution of Venom by Co-option of Single-Copy Genes.</title>
        <authorList>
            <person name="Martinson E.O."/>
            <person name="Mrinalini"/>
            <person name="Kelkar Y.D."/>
            <person name="Chang C.H."/>
            <person name="Werren J.H."/>
        </authorList>
    </citation>
    <scope>NUCLEOTIDE SEQUENCE [LARGE SCALE GENOMIC DNA]</scope>
    <source>
        <strain evidence="3 4">Alberta</strain>
        <tissue evidence="3">Whole body</tissue>
    </source>
</reference>
<feature type="coiled-coil region" evidence="1">
    <location>
        <begin position="133"/>
        <end position="160"/>
    </location>
</feature>
<feature type="compositionally biased region" description="Acidic residues" evidence="2">
    <location>
        <begin position="279"/>
        <end position="309"/>
    </location>
</feature>
<proteinExistence type="predicted"/>
<keyword evidence="4" id="KW-1185">Reference proteome</keyword>